<dbReference type="GO" id="GO:0016289">
    <property type="term" value="F:acyl-CoA hydrolase activity"/>
    <property type="evidence" value="ECO:0007669"/>
    <property type="project" value="UniProtKB-ARBA"/>
</dbReference>
<dbReference type="InterPro" id="IPR029069">
    <property type="entry name" value="HotDog_dom_sf"/>
</dbReference>
<dbReference type="NCBIfam" id="TIGR00369">
    <property type="entry name" value="unchar_dom_1"/>
    <property type="match status" value="1"/>
</dbReference>
<dbReference type="EMBL" id="FOEG01000001">
    <property type="protein sequence ID" value="SEO50251.1"/>
    <property type="molecule type" value="Genomic_DNA"/>
</dbReference>
<keyword evidence="4" id="KW-1185">Reference proteome</keyword>
<dbReference type="InterPro" id="IPR006683">
    <property type="entry name" value="Thioestr_dom"/>
</dbReference>
<dbReference type="InterPro" id="IPR003736">
    <property type="entry name" value="PAAI_dom"/>
</dbReference>
<dbReference type="PANTHER" id="PTHR43240">
    <property type="entry name" value="1,4-DIHYDROXY-2-NAPHTHOYL-COA THIOESTERASE 1"/>
    <property type="match status" value="1"/>
</dbReference>
<organism evidence="3 4">
    <name type="scientific">Aquisalimonas asiatica</name>
    <dbReference type="NCBI Taxonomy" id="406100"/>
    <lineage>
        <taxon>Bacteria</taxon>
        <taxon>Pseudomonadati</taxon>
        <taxon>Pseudomonadota</taxon>
        <taxon>Gammaproteobacteria</taxon>
        <taxon>Chromatiales</taxon>
        <taxon>Ectothiorhodospiraceae</taxon>
        <taxon>Aquisalimonas</taxon>
    </lineage>
</organism>
<evidence type="ECO:0000259" key="2">
    <source>
        <dbReference type="Pfam" id="PF03061"/>
    </source>
</evidence>
<evidence type="ECO:0000313" key="3">
    <source>
        <dbReference type="EMBL" id="SEO50251.1"/>
    </source>
</evidence>
<proteinExistence type="predicted"/>
<dbReference type="STRING" id="406100.SAMN04488052_101406"/>
<dbReference type="PANTHER" id="PTHR43240:SF3">
    <property type="entry name" value="THIOESTERASE DOMAIN-CONTAINING PROTEIN"/>
    <property type="match status" value="1"/>
</dbReference>
<dbReference type="Pfam" id="PF03061">
    <property type="entry name" value="4HBT"/>
    <property type="match status" value="1"/>
</dbReference>
<dbReference type="RefSeq" id="WP_245753910.1">
    <property type="nucleotide sequence ID" value="NZ_FOEG01000001.1"/>
</dbReference>
<evidence type="ECO:0000313" key="4">
    <source>
        <dbReference type="Proteomes" id="UP000199657"/>
    </source>
</evidence>
<dbReference type="CDD" id="cd03443">
    <property type="entry name" value="PaaI_thioesterase"/>
    <property type="match status" value="1"/>
</dbReference>
<keyword evidence="1" id="KW-0378">Hydrolase</keyword>
<evidence type="ECO:0000256" key="1">
    <source>
        <dbReference type="ARBA" id="ARBA00022801"/>
    </source>
</evidence>
<sequence>MSEFRDMVLAARQRRDYQQLIDLIPYARMLGITVHEDDDGELVFRLAFRKQNIGNPAMPALHGGAVGAFMEHAAIVQLLGRLEATMIPRVVDFSIDYLRPGRPEDAFACCRVWRQGQRVANVAVETWQSDRDATIATARGHFLLSRPVGED</sequence>
<feature type="domain" description="Thioesterase" evidence="2">
    <location>
        <begin position="60"/>
        <end position="132"/>
    </location>
</feature>
<name>A0A1H8Q8F8_9GAMM</name>
<accession>A0A1H8Q8F8</accession>
<protein>
    <submittedName>
        <fullName evidence="3">Uncharacterized domain 1-containing protein</fullName>
    </submittedName>
</protein>
<dbReference type="Proteomes" id="UP000199657">
    <property type="component" value="Unassembled WGS sequence"/>
</dbReference>
<reference evidence="3 4" key="1">
    <citation type="submission" date="2016-10" db="EMBL/GenBank/DDBJ databases">
        <authorList>
            <person name="de Groot N.N."/>
        </authorList>
    </citation>
    <scope>NUCLEOTIDE SEQUENCE [LARGE SCALE GENOMIC DNA]</scope>
    <source>
        <strain evidence="3 4">CGMCC 1.6291</strain>
    </source>
</reference>
<gene>
    <name evidence="3" type="ORF">SAMN04488052_101406</name>
</gene>
<dbReference type="AlphaFoldDB" id="A0A1H8Q8F8"/>
<dbReference type="Gene3D" id="3.10.129.10">
    <property type="entry name" value="Hotdog Thioesterase"/>
    <property type="match status" value="1"/>
</dbReference>
<dbReference type="SUPFAM" id="SSF54637">
    <property type="entry name" value="Thioesterase/thiol ester dehydrase-isomerase"/>
    <property type="match status" value="1"/>
</dbReference>